<accession>A0A6J6C073</accession>
<feature type="compositionally biased region" description="Basic and acidic residues" evidence="12">
    <location>
        <begin position="63"/>
        <end position="78"/>
    </location>
</feature>
<keyword evidence="7 13" id="KW-1133">Transmembrane helix</keyword>
<keyword evidence="8" id="KW-0443">Lipid metabolism</keyword>
<sequence length="483" mass="51462">MSDDNWRGGSDANPDDDFEDFGELRFSEEENEEEQAPLSFDDDNTGPLPHWTVKPTSELPRLFPEETTRDISREVQRDDDGEVDVWGSYSGSAPRPVPDRPADAPLRPASDASGSRPIVRLGDPSTGANRRGADTTTGAATRPIPSQRRDDTSDTSRPGRLTIGGDDVQGRVATGSRPRPVTDRGPRPRSEVRPRGRALPATSNSGGRDLPTATAVGILMVAAFIAALLWKPVAILAIVVLVCGLAAVEFFEKVTERGYRPATILGITVAICAPLGAYWVGENALPVIFVLAFIACAATFVSASGVQSKPMHNMAITTLGMLWIGMMGSFGALLAGVSNVPGLSNVGTDTLFIIVVGVSANDIGALFVGQATGRTPLRAWISPNKTLEGLMGGTVATLVAMWVVSLQSDTWNSIGEVLLLVIAVSVLAPLGDLVESMFKRNLEVKDFGSLIRGHGGVLDRFDSYLFVLPAAYYLLMVLQPYAS</sequence>
<dbReference type="PANTHER" id="PTHR46382">
    <property type="entry name" value="PHOSPHATIDATE CYTIDYLYLTRANSFERASE"/>
    <property type="match status" value="1"/>
</dbReference>
<evidence type="ECO:0000256" key="12">
    <source>
        <dbReference type="SAM" id="MobiDB-lite"/>
    </source>
</evidence>
<evidence type="ECO:0000256" key="3">
    <source>
        <dbReference type="ARBA" id="ARBA00022516"/>
    </source>
</evidence>
<feature type="compositionally biased region" description="Basic and acidic residues" evidence="12">
    <location>
        <begin position="180"/>
        <end position="194"/>
    </location>
</feature>
<name>A0A6J6C073_9ZZZZ</name>
<organism evidence="14">
    <name type="scientific">freshwater metagenome</name>
    <dbReference type="NCBI Taxonomy" id="449393"/>
    <lineage>
        <taxon>unclassified sequences</taxon>
        <taxon>metagenomes</taxon>
        <taxon>ecological metagenomes</taxon>
    </lineage>
</organism>
<feature type="region of interest" description="Disordered" evidence="12">
    <location>
        <begin position="1"/>
        <end position="206"/>
    </location>
</feature>
<keyword evidence="3" id="KW-0444">Lipid biosynthesis</keyword>
<feature type="transmembrane region" description="Helical" evidence="13">
    <location>
        <begin position="318"/>
        <end position="338"/>
    </location>
</feature>
<feature type="transmembrane region" description="Helical" evidence="13">
    <location>
        <begin position="389"/>
        <end position="408"/>
    </location>
</feature>
<evidence type="ECO:0000256" key="7">
    <source>
        <dbReference type="ARBA" id="ARBA00022989"/>
    </source>
</evidence>
<dbReference type="GO" id="GO:0004605">
    <property type="term" value="F:phosphatidate cytidylyltransferase activity"/>
    <property type="evidence" value="ECO:0007669"/>
    <property type="project" value="TreeGrafter"/>
</dbReference>
<dbReference type="GO" id="GO:0016024">
    <property type="term" value="P:CDP-diacylglycerol biosynthetic process"/>
    <property type="evidence" value="ECO:0007669"/>
    <property type="project" value="TreeGrafter"/>
</dbReference>
<evidence type="ECO:0000313" key="15">
    <source>
        <dbReference type="EMBL" id="CAB4776469.1"/>
    </source>
</evidence>
<keyword evidence="6" id="KW-0548">Nucleotidyltransferase</keyword>
<dbReference type="GO" id="GO:0005886">
    <property type="term" value="C:plasma membrane"/>
    <property type="evidence" value="ECO:0007669"/>
    <property type="project" value="UniProtKB-SubCell"/>
</dbReference>
<feature type="compositionally biased region" description="Acidic residues" evidence="12">
    <location>
        <begin position="29"/>
        <end position="44"/>
    </location>
</feature>
<dbReference type="PANTHER" id="PTHR46382:SF1">
    <property type="entry name" value="PHOSPHATIDATE CYTIDYLYLTRANSFERASE"/>
    <property type="match status" value="1"/>
</dbReference>
<evidence type="ECO:0000256" key="1">
    <source>
        <dbReference type="ARBA" id="ARBA00004651"/>
    </source>
</evidence>
<dbReference type="EMBL" id="CAEZSL010000077">
    <property type="protein sequence ID" value="CAB4543919.1"/>
    <property type="molecule type" value="Genomic_DNA"/>
</dbReference>
<evidence type="ECO:0000256" key="10">
    <source>
        <dbReference type="ARBA" id="ARBA00023209"/>
    </source>
</evidence>
<feature type="transmembrane region" description="Helical" evidence="13">
    <location>
        <begin position="464"/>
        <end position="482"/>
    </location>
</feature>
<comment type="subcellular location">
    <subcellularLocation>
        <location evidence="1">Cell membrane</location>
        <topology evidence="1">Multi-pass membrane protein</topology>
    </subcellularLocation>
</comment>
<dbReference type="Pfam" id="PF01148">
    <property type="entry name" value="CTP_transf_1"/>
    <property type="match status" value="1"/>
</dbReference>
<dbReference type="AlphaFoldDB" id="A0A6J6C073"/>
<feature type="transmembrane region" description="Helical" evidence="13">
    <location>
        <begin position="210"/>
        <end position="227"/>
    </location>
</feature>
<keyword evidence="5 13" id="KW-0812">Transmembrane</keyword>
<proteinExistence type="predicted"/>
<dbReference type="EMBL" id="CAEZZV010000054">
    <property type="protein sequence ID" value="CAB4776469.1"/>
    <property type="molecule type" value="Genomic_DNA"/>
</dbReference>
<feature type="transmembrane region" description="Helical" evidence="13">
    <location>
        <begin position="233"/>
        <end position="251"/>
    </location>
</feature>
<evidence type="ECO:0000256" key="2">
    <source>
        <dbReference type="ARBA" id="ARBA00022475"/>
    </source>
</evidence>
<protein>
    <submittedName>
        <fullName evidence="14">Unannotated protein</fullName>
    </submittedName>
</protein>
<evidence type="ECO:0000256" key="4">
    <source>
        <dbReference type="ARBA" id="ARBA00022679"/>
    </source>
</evidence>
<evidence type="ECO:0000256" key="6">
    <source>
        <dbReference type="ARBA" id="ARBA00022695"/>
    </source>
</evidence>
<evidence type="ECO:0000256" key="13">
    <source>
        <dbReference type="SAM" id="Phobius"/>
    </source>
</evidence>
<keyword evidence="9 13" id="KW-0472">Membrane</keyword>
<feature type="transmembrane region" description="Helical" evidence="13">
    <location>
        <begin position="287"/>
        <end position="306"/>
    </location>
</feature>
<evidence type="ECO:0000256" key="8">
    <source>
        <dbReference type="ARBA" id="ARBA00023098"/>
    </source>
</evidence>
<keyword evidence="4" id="KW-0808">Transferase</keyword>
<feature type="compositionally biased region" description="Low complexity" evidence="12">
    <location>
        <begin position="126"/>
        <end position="142"/>
    </location>
</feature>
<reference evidence="14" key="1">
    <citation type="submission" date="2020-05" db="EMBL/GenBank/DDBJ databases">
        <authorList>
            <person name="Chiriac C."/>
            <person name="Salcher M."/>
            <person name="Ghai R."/>
            <person name="Kavagutti S V."/>
        </authorList>
    </citation>
    <scope>NUCLEOTIDE SEQUENCE</scope>
</reference>
<feature type="compositionally biased region" description="Low complexity" evidence="12">
    <location>
        <begin position="103"/>
        <end position="113"/>
    </location>
</feature>
<evidence type="ECO:0000313" key="14">
    <source>
        <dbReference type="EMBL" id="CAB4543919.1"/>
    </source>
</evidence>
<feature type="transmembrane region" description="Helical" evidence="13">
    <location>
        <begin position="263"/>
        <end position="281"/>
    </location>
</feature>
<evidence type="ECO:0000256" key="11">
    <source>
        <dbReference type="ARBA" id="ARBA00023264"/>
    </source>
</evidence>
<keyword evidence="10" id="KW-0594">Phospholipid biosynthesis</keyword>
<evidence type="ECO:0000256" key="9">
    <source>
        <dbReference type="ARBA" id="ARBA00023136"/>
    </source>
</evidence>
<feature type="transmembrane region" description="Helical" evidence="13">
    <location>
        <begin position="350"/>
        <end position="368"/>
    </location>
</feature>
<evidence type="ECO:0000256" key="5">
    <source>
        <dbReference type="ARBA" id="ARBA00022692"/>
    </source>
</evidence>
<keyword evidence="11" id="KW-1208">Phospholipid metabolism</keyword>
<feature type="transmembrane region" description="Helical" evidence="13">
    <location>
        <begin position="414"/>
        <end position="434"/>
    </location>
</feature>
<gene>
    <name evidence="14" type="ORF">UFOPK1421_00819</name>
    <name evidence="15" type="ORF">UFOPK2921_00569</name>
</gene>
<keyword evidence="2" id="KW-1003">Cell membrane</keyword>